<feature type="non-terminal residue" evidence="1">
    <location>
        <position position="1"/>
    </location>
</feature>
<organism evidence="1 2">
    <name type="scientific">Aduncisulcus paluster</name>
    <dbReference type="NCBI Taxonomy" id="2918883"/>
    <lineage>
        <taxon>Eukaryota</taxon>
        <taxon>Metamonada</taxon>
        <taxon>Carpediemonas-like organisms</taxon>
        <taxon>Aduncisulcus</taxon>
    </lineage>
</organism>
<name>A0ABQ5KQ65_9EUKA</name>
<accession>A0ABQ5KQ65</accession>
<evidence type="ECO:0000313" key="1">
    <source>
        <dbReference type="EMBL" id="GKT34638.1"/>
    </source>
</evidence>
<gene>
    <name evidence="1" type="ORF">ADUPG1_002845</name>
</gene>
<evidence type="ECO:0000313" key="2">
    <source>
        <dbReference type="Proteomes" id="UP001057375"/>
    </source>
</evidence>
<feature type="non-terminal residue" evidence="1">
    <location>
        <position position="148"/>
    </location>
</feature>
<dbReference type="Proteomes" id="UP001057375">
    <property type="component" value="Unassembled WGS sequence"/>
</dbReference>
<dbReference type="EMBL" id="BQXS01003556">
    <property type="protein sequence ID" value="GKT34638.1"/>
    <property type="molecule type" value="Genomic_DNA"/>
</dbReference>
<proteinExistence type="predicted"/>
<reference evidence="1" key="1">
    <citation type="submission" date="2022-03" db="EMBL/GenBank/DDBJ databases">
        <title>Draft genome sequence of Aduncisulcus paluster, a free-living microaerophilic Fornicata.</title>
        <authorList>
            <person name="Yuyama I."/>
            <person name="Kume K."/>
            <person name="Tamura T."/>
            <person name="Inagaki Y."/>
            <person name="Hashimoto T."/>
        </authorList>
    </citation>
    <scope>NUCLEOTIDE SEQUENCE</scope>
    <source>
        <strain evidence="1">NY0171</strain>
    </source>
</reference>
<keyword evidence="2" id="KW-1185">Reference proteome</keyword>
<protein>
    <submittedName>
        <fullName evidence="1">Uncharacterized protein</fullName>
    </submittedName>
</protein>
<sequence length="148" mass="17415">WRREKEEDLPDSEMVRMSQRYIMATREAARKAQDQSLERREQKAPKVSFKVGDMVLVTFPEGPPTKQSPRWKGPWKISKIVSPWRSEIVNLDGHDAEIVGNDRLRTVVLREQEGELLKVQSRDNDEWEVDRIVSHMYGSKKPIRFKVK</sequence>
<comment type="caution">
    <text evidence="1">The sequence shown here is derived from an EMBL/GenBank/DDBJ whole genome shotgun (WGS) entry which is preliminary data.</text>
</comment>